<proteinExistence type="predicted"/>
<dbReference type="EMBL" id="SOKJ01000091">
    <property type="protein sequence ID" value="TET12386.1"/>
    <property type="molecule type" value="Genomic_DNA"/>
</dbReference>
<evidence type="ECO:0000313" key="7">
    <source>
        <dbReference type="Proteomes" id="UP000316360"/>
    </source>
</evidence>
<dbReference type="SUPFAM" id="SSF102114">
    <property type="entry name" value="Radical SAM enzymes"/>
    <property type="match status" value="1"/>
</dbReference>
<evidence type="ECO:0000256" key="5">
    <source>
        <dbReference type="ARBA" id="ARBA00023014"/>
    </source>
</evidence>
<dbReference type="PANTHER" id="PTHR43409">
    <property type="entry name" value="ANAEROBIC MAGNESIUM-PROTOPORPHYRIN IX MONOMETHYL ESTER CYCLASE-RELATED"/>
    <property type="match status" value="1"/>
</dbReference>
<name>A0A523S2X7_UNCAE</name>
<protein>
    <recommendedName>
        <fullName evidence="8">DUF4070 domain-containing protein</fullName>
    </recommendedName>
</protein>
<evidence type="ECO:0000313" key="6">
    <source>
        <dbReference type="EMBL" id="TET12386.1"/>
    </source>
</evidence>
<comment type="caution">
    <text evidence="6">The sequence shown here is derived from an EMBL/GenBank/DDBJ whole genome shotgun (WGS) entry which is preliminary data.</text>
</comment>
<keyword evidence="3" id="KW-0479">Metal-binding</keyword>
<organism evidence="6 7">
    <name type="scientific">Aerophobetes bacterium</name>
    <dbReference type="NCBI Taxonomy" id="2030807"/>
    <lineage>
        <taxon>Bacteria</taxon>
        <taxon>Candidatus Aerophobota</taxon>
    </lineage>
</organism>
<accession>A0A523S2X7</accession>
<keyword evidence="4" id="KW-0408">Iron</keyword>
<comment type="cofactor">
    <cofactor evidence="1">
        <name>[4Fe-4S] cluster</name>
        <dbReference type="ChEBI" id="CHEBI:49883"/>
    </cofactor>
</comment>
<dbReference type="PANTHER" id="PTHR43409:SF7">
    <property type="entry name" value="BLL1977 PROTEIN"/>
    <property type="match status" value="1"/>
</dbReference>
<dbReference type="GO" id="GO:0046872">
    <property type="term" value="F:metal ion binding"/>
    <property type="evidence" value="ECO:0007669"/>
    <property type="project" value="UniProtKB-KW"/>
</dbReference>
<dbReference type="Proteomes" id="UP000316360">
    <property type="component" value="Unassembled WGS sequence"/>
</dbReference>
<evidence type="ECO:0000256" key="2">
    <source>
        <dbReference type="ARBA" id="ARBA00022691"/>
    </source>
</evidence>
<evidence type="ECO:0008006" key="8">
    <source>
        <dbReference type="Google" id="ProtNLM"/>
    </source>
</evidence>
<keyword evidence="2" id="KW-0949">S-adenosyl-L-methionine</keyword>
<evidence type="ECO:0000256" key="3">
    <source>
        <dbReference type="ARBA" id="ARBA00022723"/>
    </source>
</evidence>
<dbReference type="InterPro" id="IPR051198">
    <property type="entry name" value="BchE-like"/>
</dbReference>
<dbReference type="Gene3D" id="3.30.750.200">
    <property type="match status" value="1"/>
</dbReference>
<dbReference type="GO" id="GO:0005829">
    <property type="term" value="C:cytosol"/>
    <property type="evidence" value="ECO:0007669"/>
    <property type="project" value="TreeGrafter"/>
</dbReference>
<reference evidence="6 7" key="1">
    <citation type="submission" date="2019-03" db="EMBL/GenBank/DDBJ databases">
        <title>Metabolic potential of uncultured bacteria and archaea associated with petroleum seepage in deep-sea sediments.</title>
        <authorList>
            <person name="Dong X."/>
            <person name="Hubert C."/>
        </authorList>
    </citation>
    <scope>NUCLEOTIDE SEQUENCE [LARGE SCALE GENOMIC DNA]</scope>
    <source>
        <strain evidence="6">E44_bin7</strain>
    </source>
</reference>
<evidence type="ECO:0000256" key="1">
    <source>
        <dbReference type="ARBA" id="ARBA00001966"/>
    </source>
</evidence>
<evidence type="ECO:0000256" key="4">
    <source>
        <dbReference type="ARBA" id="ARBA00023004"/>
    </source>
</evidence>
<dbReference type="GO" id="GO:0051536">
    <property type="term" value="F:iron-sulfur cluster binding"/>
    <property type="evidence" value="ECO:0007669"/>
    <property type="project" value="UniProtKB-KW"/>
</dbReference>
<keyword evidence="5" id="KW-0411">Iron-sulfur</keyword>
<dbReference type="InterPro" id="IPR058240">
    <property type="entry name" value="rSAM_sf"/>
</dbReference>
<dbReference type="AlphaFoldDB" id="A0A523S2X7"/>
<sequence>MKVVGSFILGALNETKDMMKETIKFAKLLNPIRVQFTILTPFPGTKLYERVKDRLLTKNWEVYSGLNPTIKLDRVSPKELRRLWIMAYFSFYGRLGKIVENMPHFHIHYLFPRILFAYGKFLLSGRRHIS</sequence>
<gene>
    <name evidence="6" type="ORF">E3J84_01755</name>
</gene>